<comment type="cofactor">
    <cofactor evidence="11">
        <name>Mg(2+)</name>
        <dbReference type="ChEBI" id="CHEBI:18420"/>
    </cofactor>
    <cofactor evidence="11">
        <name>Mn(2+)</name>
        <dbReference type="ChEBI" id="CHEBI:29035"/>
    </cofactor>
    <text evidence="11">Magnesium. Can also use manganese.</text>
</comment>
<evidence type="ECO:0000256" key="11">
    <source>
        <dbReference type="PIRSR" id="PIRSR006268-2"/>
    </source>
</evidence>
<keyword evidence="13" id="KW-1185">Reference proteome</keyword>
<evidence type="ECO:0000313" key="13">
    <source>
        <dbReference type="Proteomes" id="UP000245212"/>
    </source>
</evidence>
<dbReference type="Pfam" id="PF02424">
    <property type="entry name" value="ApbE"/>
    <property type="match status" value="1"/>
</dbReference>
<name>A0A2V1JYX3_9BURK</name>
<comment type="caution">
    <text evidence="12">The sequence shown here is derived from an EMBL/GenBank/DDBJ whole genome shotgun (WGS) entry which is preliminary data.</text>
</comment>
<keyword evidence="3 10" id="KW-0285">Flavoprotein</keyword>
<feature type="binding site" evidence="11">
    <location>
        <position position="304"/>
    </location>
    <ligand>
        <name>Mg(2+)</name>
        <dbReference type="ChEBI" id="CHEBI:18420"/>
    </ligand>
</feature>
<keyword evidence="4 10" id="KW-0808">Transferase</keyword>
<reference evidence="13" key="1">
    <citation type="submission" date="2018-05" db="EMBL/GenBank/DDBJ databases">
        <authorList>
            <person name="Li Y."/>
        </authorList>
    </citation>
    <scope>NUCLEOTIDE SEQUENCE [LARGE SCALE GENOMIC DNA]</scope>
    <source>
        <strain evidence="13">3d-2-2</strain>
    </source>
</reference>
<dbReference type="SUPFAM" id="SSF143631">
    <property type="entry name" value="ApbE-like"/>
    <property type="match status" value="1"/>
</dbReference>
<dbReference type="EC" id="2.7.1.180" evidence="1 10"/>
<evidence type="ECO:0000256" key="5">
    <source>
        <dbReference type="ARBA" id="ARBA00022723"/>
    </source>
</evidence>
<organism evidence="12 13">
    <name type="scientific">Corticimicrobacter populi</name>
    <dbReference type="NCBI Taxonomy" id="2175229"/>
    <lineage>
        <taxon>Bacteria</taxon>
        <taxon>Pseudomonadati</taxon>
        <taxon>Pseudomonadota</taxon>
        <taxon>Betaproteobacteria</taxon>
        <taxon>Burkholderiales</taxon>
        <taxon>Alcaligenaceae</taxon>
        <taxon>Corticimicrobacter</taxon>
    </lineage>
</organism>
<dbReference type="InterPro" id="IPR024932">
    <property type="entry name" value="ApbE"/>
</dbReference>
<dbReference type="EMBL" id="QETA01000007">
    <property type="protein sequence ID" value="PWF21612.1"/>
    <property type="molecule type" value="Genomic_DNA"/>
</dbReference>
<evidence type="ECO:0000256" key="10">
    <source>
        <dbReference type="PIRNR" id="PIRNR006268"/>
    </source>
</evidence>
<evidence type="ECO:0000256" key="9">
    <source>
        <dbReference type="ARBA" id="ARBA00048540"/>
    </source>
</evidence>
<dbReference type="Gene3D" id="3.10.520.10">
    <property type="entry name" value="ApbE-like domains"/>
    <property type="match status" value="1"/>
</dbReference>
<keyword evidence="7 10" id="KW-0460">Magnesium</keyword>
<dbReference type="GO" id="GO:0046872">
    <property type="term" value="F:metal ion binding"/>
    <property type="evidence" value="ECO:0007669"/>
    <property type="project" value="UniProtKB-UniRule"/>
</dbReference>
<comment type="catalytic activity">
    <reaction evidence="9 10">
        <text>L-threonyl-[protein] + FAD = FMN-L-threonyl-[protein] + AMP + H(+)</text>
        <dbReference type="Rhea" id="RHEA:36847"/>
        <dbReference type="Rhea" id="RHEA-COMP:11060"/>
        <dbReference type="Rhea" id="RHEA-COMP:11061"/>
        <dbReference type="ChEBI" id="CHEBI:15378"/>
        <dbReference type="ChEBI" id="CHEBI:30013"/>
        <dbReference type="ChEBI" id="CHEBI:57692"/>
        <dbReference type="ChEBI" id="CHEBI:74257"/>
        <dbReference type="ChEBI" id="CHEBI:456215"/>
        <dbReference type="EC" id="2.7.1.180"/>
    </reaction>
</comment>
<evidence type="ECO:0000256" key="8">
    <source>
        <dbReference type="ARBA" id="ARBA00031306"/>
    </source>
</evidence>
<sequence length="346" mass="37155">MRDSGCAVAPGRVGGRRRFISICAAVSGLATVPAWARQAAAPEMTHRWQGIALGADASLEIRHPDAVLAQRVLTQVQAELERLEQLFSLYRPDSALVALNQQGVLAEPAGEMLTLLSESVHFGQLTDGAFDISVQPLWRVYADHFSEAQADPAGPTVAALAAAREKVDYRRIALDSDAVRLQPGMALTLNGIAQGYVTDRIVALLRQAGIEHALVDMGEIYGMAPEAVAPWRVGLQDAARLESLSRTLDVANQAVATSGGYGTPLDMAGRFNHLFDPRTGLTGRRYASVSVAARRATTADAMSTAFSLMPEAQIDTLAQSLQLDVYVQHHDGSQAEWRYADPAQNA</sequence>
<gene>
    <name evidence="12" type="ORF">DD235_14770</name>
</gene>
<keyword evidence="5 10" id="KW-0479">Metal-binding</keyword>
<accession>A0A2V1JYX3</accession>
<dbReference type="InterPro" id="IPR003374">
    <property type="entry name" value="ApbE-like_sf"/>
</dbReference>
<evidence type="ECO:0000313" key="12">
    <source>
        <dbReference type="EMBL" id="PWF21612.1"/>
    </source>
</evidence>
<evidence type="ECO:0000256" key="7">
    <source>
        <dbReference type="ARBA" id="ARBA00022842"/>
    </source>
</evidence>
<protein>
    <recommendedName>
        <fullName evidence="2 10">FAD:protein FMN transferase</fullName>
        <ecNumber evidence="1 10">2.7.1.180</ecNumber>
    </recommendedName>
    <alternativeName>
        <fullName evidence="8 10">Flavin transferase</fullName>
    </alternativeName>
</protein>
<evidence type="ECO:0000256" key="2">
    <source>
        <dbReference type="ARBA" id="ARBA00016337"/>
    </source>
</evidence>
<dbReference type="AlphaFoldDB" id="A0A2V1JYX3"/>
<comment type="similarity">
    <text evidence="10">Belongs to the ApbE family.</text>
</comment>
<dbReference type="Proteomes" id="UP000245212">
    <property type="component" value="Unassembled WGS sequence"/>
</dbReference>
<evidence type="ECO:0000256" key="4">
    <source>
        <dbReference type="ARBA" id="ARBA00022679"/>
    </source>
</evidence>
<dbReference type="GO" id="GO:0016740">
    <property type="term" value="F:transferase activity"/>
    <property type="evidence" value="ECO:0007669"/>
    <property type="project" value="UniProtKB-UniRule"/>
</dbReference>
<evidence type="ECO:0000256" key="6">
    <source>
        <dbReference type="ARBA" id="ARBA00022827"/>
    </source>
</evidence>
<proteinExistence type="inferred from homology"/>
<evidence type="ECO:0000256" key="1">
    <source>
        <dbReference type="ARBA" id="ARBA00011955"/>
    </source>
</evidence>
<dbReference type="PANTHER" id="PTHR30040:SF2">
    <property type="entry name" value="FAD:PROTEIN FMN TRANSFERASE"/>
    <property type="match status" value="1"/>
</dbReference>
<keyword evidence="6 10" id="KW-0274">FAD</keyword>
<evidence type="ECO:0000256" key="3">
    <source>
        <dbReference type="ARBA" id="ARBA00022630"/>
    </source>
</evidence>
<feature type="binding site" evidence="11">
    <location>
        <position position="300"/>
    </location>
    <ligand>
        <name>Mg(2+)</name>
        <dbReference type="ChEBI" id="CHEBI:18420"/>
    </ligand>
</feature>
<dbReference type="PANTHER" id="PTHR30040">
    <property type="entry name" value="THIAMINE BIOSYNTHESIS LIPOPROTEIN APBE"/>
    <property type="match status" value="1"/>
</dbReference>
<feature type="binding site" evidence="11">
    <location>
        <position position="191"/>
    </location>
    <ligand>
        <name>Mg(2+)</name>
        <dbReference type="ChEBI" id="CHEBI:18420"/>
    </ligand>
</feature>
<dbReference type="PIRSF" id="PIRSF006268">
    <property type="entry name" value="ApbE"/>
    <property type="match status" value="1"/>
</dbReference>